<dbReference type="VEuPathDB" id="FungiDB:SAPIO_CDS5426"/>
<sequence length="580" mass="63041">MDPSMMKTMDYFGQNMDSAGRQNAEASSSTAPPPVTSDASLWDPTLSLGMSDEIATSIPYGQQTTSSSQGVHYGSLAGPQPYATPSVSQAPVAPSIATTRKREGHDRKRAKVDNDAAALESVDYWIHLDDDDLDNKLGGSFEIDFSKRRNDTANYARPAPTFNTMASTPGLGTGLYTTSNTALFKDDFVDDSALDNALSDDEDGLDSLNLAEQLSKIDTTAPTEVPPREGLYSTPLSWEKPQPGLRSDPLLGAFNPSTPLLSDAEQKKLLAIALNTSRPPPPTFSGGYGSGLNFGYGYDALNTGFPTLGANTLMETLGANNMGNMSKPVQRPKPQPPPQPQTPAQSQVQIPAQPQNEHSRASSQAQTPNQFNGPHQSPQSQISQHSLQQPQSQPQRPPAPSQTPQPQSQIHSQNQTPAPQPDLQSQSQPHSHPGSIEGESVKESAKLATTDSEKGKEKLRTGDRAAHNDIERKYRTNLKDKISELRDSVPALRAIREEGADDGDEGSAQQRPPKVSKGTVLTKATEYIHFLERRNKAIVREHQDLSRRLQAFEQLLNATARQPFPMPNYSRALFDPRGFC</sequence>
<keyword evidence="1" id="KW-0175">Coiled coil</keyword>
<dbReference type="PANTHER" id="PTHR47336">
    <property type="entry name" value="TRANSCRIPTION FACTOR HMS1-RELATED"/>
    <property type="match status" value="1"/>
</dbReference>
<accession>A0A084G6L3</accession>
<dbReference type="HOGENOM" id="CLU_041446_0_0_1"/>
<dbReference type="KEGG" id="sapo:SAPIO_CDS5426"/>
<feature type="compositionally biased region" description="Polar residues" evidence="2">
    <location>
        <begin position="350"/>
        <end position="373"/>
    </location>
</feature>
<keyword evidence="5" id="KW-1185">Reference proteome</keyword>
<dbReference type="RefSeq" id="XP_016642774.1">
    <property type="nucleotide sequence ID" value="XM_016787759.1"/>
</dbReference>
<protein>
    <recommendedName>
        <fullName evidence="3">BHLH domain-containing protein</fullName>
    </recommendedName>
</protein>
<dbReference type="Pfam" id="PF00010">
    <property type="entry name" value="HLH"/>
    <property type="match status" value="1"/>
</dbReference>
<dbReference type="PROSITE" id="PS50888">
    <property type="entry name" value="BHLH"/>
    <property type="match status" value="1"/>
</dbReference>
<dbReference type="SUPFAM" id="SSF47459">
    <property type="entry name" value="HLH, helix-loop-helix DNA-binding domain"/>
    <property type="match status" value="1"/>
</dbReference>
<dbReference type="InterPro" id="IPR036638">
    <property type="entry name" value="HLH_DNA-bd_sf"/>
</dbReference>
<dbReference type="GeneID" id="27724498"/>
<feature type="compositionally biased region" description="Polar residues" evidence="2">
    <location>
        <begin position="15"/>
        <end position="25"/>
    </location>
</feature>
<feature type="region of interest" description="Disordered" evidence="2">
    <location>
        <begin position="319"/>
        <end position="472"/>
    </location>
</feature>
<dbReference type="SMART" id="SM00353">
    <property type="entry name" value="HLH"/>
    <property type="match status" value="1"/>
</dbReference>
<dbReference type="AlphaFoldDB" id="A0A084G6L3"/>
<feature type="region of interest" description="Disordered" evidence="2">
    <location>
        <begin position="1"/>
        <end position="44"/>
    </location>
</feature>
<evidence type="ECO:0000313" key="4">
    <source>
        <dbReference type="EMBL" id="KEZ42975.1"/>
    </source>
</evidence>
<feature type="compositionally biased region" description="Low complexity" evidence="2">
    <location>
        <begin position="421"/>
        <end position="435"/>
    </location>
</feature>
<evidence type="ECO:0000259" key="3">
    <source>
        <dbReference type="PROSITE" id="PS50888"/>
    </source>
</evidence>
<feature type="compositionally biased region" description="Low complexity" evidence="2">
    <location>
        <begin position="374"/>
        <end position="394"/>
    </location>
</feature>
<feature type="coiled-coil region" evidence="1">
    <location>
        <begin position="528"/>
        <end position="562"/>
    </location>
</feature>
<dbReference type="PANTHER" id="PTHR47336:SF2">
    <property type="entry name" value="TRANSCRIPTION FACTOR HMS1-RELATED"/>
    <property type="match status" value="1"/>
</dbReference>
<comment type="caution">
    <text evidence="4">The sequence shown here is derived from an EMBL/GenBank/DDBJ whole genome shotgun (WGS) entry which is preliminary data.</text>
</comment>
<evidence type="ECO:0000256" key="2">
    <source>
        <dbReference type="SAM" id="MobiDB-lite"/>
    </source>
</evidence>
<dbReference type="Proteomes" id="UP000028545">
    <property type="component" value="Unassembled WGS sequence"/>
</dbReference>
<reference evidence="4 5" key="1">
    <citation type="journal article" date="2014" name="Genome Announc.">
        <title>Draft genome sequence of the pathogenic fungus Scedosporium apiospermum.</title>
        <authorList>
            <person name="Vandeputte P."/>
            <person name="Ghamrawi S."/>
            <person name="Rechenmann M."/>
            <person name="Iltis A."/>
            <person name="Giraud S."/>
            <person name="Fleury M."/>
            <person name="Thornton C."/>
            <person name="Delhaes L."/>
            <person name="Meyer W."/>
            <person name="Papon N."/>
            <person name="Bouchara J.P."/>
        </authorList>
    </citation>
    <scope>NUCLEOTIDE SEQUENCE [LARGE SCALE GENOMIC DNA]</scope>
    <source>
        <strain evidence="4 5">IHEM 14462</strain>
    </source>
</reference>
<feature type="region of interest" description="Disordered" evidence="2">
    <location>
        <begin position="217"/>
        <end position="241"/>
    </location>
</feature>
<evidence type="ECO:0000256" key="1">
    <source>
        <dbReference type="SAM" id="Coils"/>
    </source>
</evidence>
<dbReference type="OrthoDB" id="2133190at2759"/>
<feature type="compositionally biased region" description="Pro residues" evidence="2">
    <location>
        <begin position="331"/>
        <end position="341"/>
    </location>
</feature>
<feature type="compositionally biased region" description="Low complexity" evidence="2">
    <location>
        <begin position="404"/>
        <end position="413"/>
    </location>
</feature>
<dbReference type="InterPro" id="IPR052099">
    <property type="entry name" value="Regulatory_TF_Diverse"/>
</dbReference>
<feature type="domain" description="BHLH" evidence="3">
    <location>
        <begin position="462"/>
        <end position="531"/>
    </location>
</feature>
<feature type="compositionally biased region" description="Low complexity" evidence="2">
    <location>
        <begin position="26"/>
        <end position="40"/>
    </location>
</feature>
<name>A0A084G6L3_PSEDA</name>
<dbReference type="EMBL" id="JOWA01000098">
    <property type="protein sequence ID" value="KEZ42975.1"/>
    <property type="molecule type" value="Genomic_DNA"/>
</dbReference>
<feature type="compositionally biased region" description="Basic and acidic residues" evidence="2">
    <location>
        <begin position="100"/>
        <end position="111"/>
    </location>
</feature>
<feature type="region of interest" description="Disordered" evidence="2">
    <location>
        <begin position="495"/>
        <end position="518"/>
    </location>
</feature>
<dbReference type="OMA" id="MPNYSRT"/>
<proteinExistence type="predicted"/>
<organism evidence="4 5">
    <name type="scientific">Pseudallescheria apiosperma</name>
    <name type="common">Scedosporium apiospermum</name>
    <dbReference type="NCBI Taxonomy" id="563466"/>
    <lineage>
        <taxon>Eukaryota</taxon>
        <taxon>Fungi</taxon>
        <taxon>Dikarya</taxon>
        <taxon>Ascomycota</taxon>
        <taxon>Pezizomycotina</taxon>
        <taxon>Sordariomycetes</taxon>
        <taxon>Hypocreomycetidae</taxon>
        <taxon>Microascales</taxon>
        <taxon>Microascaceae</taxon>
        <taxon>Scedosporium</taxon>
    </lineage>
</organism>
<feature type="compositionally biased region" description="Basic and acidic residues" evidence="2">
    <location>
        <begin position="439"/>
        <end position="472"/>
    </location>
</feature>
<dbReference type="InterPro" id="IPR011598">
    <property type="entry name" value="bHLH_dom"/>
</dbReference>
<gene>
    <name evidence="4" type="ORF">SAPIO_CDS5426</name>
</gene>
<dbReference type="Gene3D" id="4.10.280.10">
    <property type="entry name" value="Helix-loop-helix DNA-binding domain"/>
    <property type="match status" value="1"/>
</dbReference>
<feature type="region of interest" description="Disordered" evidence="2">
    <location>
        <begin position="84"/>
        <end position="111"/>
    </location>
</feature>
<dbReference type="GO" id="GO:0046983">
    <property type="term" value="F:protein dimerization activity"/>
    <property type="evidence" value="ECO:0007669"/>
    <property type="project" value="InterPro"/>
</dbReference>
<evidence type="ECO:0000313" key="5">
    <source>
        <dbReference type="Proteomes" id="UP000028545"/>
    </source>
</evidence>